<gene>
    <name evidence="3" type="ORF">MSVAZ_2144</name>
</gene>
<dbReference type="Pfam" id="PF07690">
    <property type="entry name" value="MFS_1"/>
    <property type="match status" value="1"/>
</dbReference>
<reference evidence="3 4" key="1">
    <citation type="submission" date="2014-07" db="EMBL/GenBank/DDBJ databases">
        <title>Methanogenic archaea and the global carbon cycle.</title>
        <authorList>
            <person name="Henriksen J.R."/>
            <person name="Luke J."/>
            <person name="Reinhart S."/>
            <person name="Benedict M.N."/>
            <person name="Youngblut N.D."/>
            <person name="Metcalf M.E."/>
            <person name="Whitaker R.J."/>
            <person name="Metcalf W.W."/>
        </authorList>
    </citation>
    <scope>NUCLEOTIDE SEQUENCE [LARGE SCALE GENOMIC DNA]</scope>
    <source>
        <strain evidence="3 4">Z-761</strain>
    </source>
</reference>
<dbReference type="PATRIC" id="fig|1434123.4.peg.2612"/>
<dbReference type="HOGENOM" id="CLU_025894_0_1_2"/>
<feature type="transmembrane region" description="Helical" evidence="1">
    <location>
        <begin position="300"/>
        <end position="321"/>
    </location>
</feature>
<dbReference type="Gene3D" id="1.20.1250.20">
    <property type="entry name" value="MFS general substrate transporter like domains"/>
    <property type="match status" value="2"/>
</dbReference>
<feature type="transmembrane region" description="Helical" evidence="1">
    <location>
        <begin position="91"/>
        <end position="111"/>
    </location>
</feature>
<evidence type="ECO:0000256" key="1">
    <source>
        <dbReference type="SAM" id="Phobius"/>
    </source>
</evidence>
<name>A0A0E3Q6H8_9EURY</name>
<dbReference type="GO" id="GO:0022857">
    <property type="term" value="F:transmembrane transporter activity"/>
    <property type="evidence" value="ECO:0007669"/>
    <property type="project" value="InterPro"/>
</dbReference>
<keyword evidence="1" id="KW-1133">Transmembrane helix</keyword>
<dbReference type="AlphaFoldDB" id="A0A0E3Q6H8"/>
<dbReference type="KEGG" id="mvc:MSVAZ_2144"/>
<keyword evidence="1" id="KW-0472">Membrane</keyword>
<dbReference type="SUPFAM" id="SSF103473">
    <property type="entry name" value="MFS general substrate transporter"/>
    <property type="match status" value="1"/>
</dbReference>
<feature type="transmembrane region" description="Helical" evidence="1">
    <location>
        <begin position="267"/>
        <end position="288"/>
    </location>
</feature>
<feature type="transmembrane region" description="Helical" evidence="1">
    <location>
        <begin position="219"/>
        <end position="238"/>
    </location>
</feature>
<protein>
    <submittedName>
        <fullName evidence="3">Putative permease (Major facilitator superfamily)</fullName>
    </submittedName>
</protein>
<dbReference type="PROSITE" id="PS50850">
    <property type="entry name" value="MFS"/>
    <property type="match status" value="1"/>
</dbReference>
<evidence type="ECO:0000313" key="3">
    <source>
        <dbReference type="EMBL" id="AKB44413.1"/>
    </source>
</evidence>
<dbReference type="InterPro" id="IPR011701">
    <property type="entry name" value="MFS"/>
</dbReference>
<dbReference type="InterPro" id="IPR036259">
    <property type="entry name" value="MFS_trans_sf"/>
</dbReference>
<feature type="transmembrane region" description="Helical" evidence="1">
    <location>
        <begin position="141"/>
        <end position="166"/>
    </location>
</feature>
<accession>A0A0E3Q6H8</accession>
<feature type="domain" description="Major facilitator superfamily (MFS) profile" evidence="2">
    <location>
        <begin position="53"/>
        <end position="442"/>
    </location>
</feature>
<feature type="transmembrane region" description="Helical" evidence="1">
    <location>
        <begin position="118"/>
        <end position="135"/>
    </location>
</feature>
<dbReference type="PANTHER" id="PTHR23520:SF5">
    <property type="entry name" value="TRANSPORTER, PUTATIVE (AFU_ORTHOLOGUE AFUA_3G04000)-RELATED"/>
    <property type="match status" value="1"/>
</dbReference>
<proteinExistence type="predicted"/>
<keyword evidence="1" id="KW-0812">Transmembrane</keyword>
<evidence type="ECO:0000259" key="2">
    <source>
        <dbReference type="PROSITE" id="PS50850"/>
    </source>
</evidence>
<feature type="transmembrane region" description="Helical" evidence="1">
    <location>
        <begin position="341"/>
        <end position="360"/>
    </location>
</feature>
<dbReference type="STRING" id="1434123.MSVAZ_2144"/>
<dbReference type="PANTHER" id="PTHR23520">
    <property type="entry name" value="TRANSPORTER, PUTATIVE (AFU_ORTHOLOGUE AFUA_3G04000)-RELATED"/>
    <property type="match status" value="1"/>
</dbReference>
<organism evidence="3 4">
    <name type="scientific">Methanosarcina vacuolata Z-761</name>
    <dbReference type="NCBI Taxonomy" id="1434123"/>
    <lineage>
        <taxon>Archaea</taxon>
        <taxon>Methanobacteriati</taxon>
        <taxon>Methanobacteriota</taxon>
        <taxon>Stenosarchaea group</taxon>
        <taxon>Methanomicrobia</taxon>
        <taxon>Methanosarcinales</taxon>
        <taxon>Methanosarcinaceae</taxon>
        <taxon>Methanosarcina</taxon>
    </lineage>
</organism>
<sequence>MKKEGHRLKLYIRYFFRATTMKKYSSFNSKFILNATISVVAGYREKLNCFSRNACLFLGYIFLISLSLGIYEVIFNLYILRLGFREDFLGLMLSLVSISTGLFAIPAAMFCDRVGRKSTLLLSCLLLLFSFAVLYTTTSTLLLVLFSILYGVSSSLKIVTASTFMVENSTSYERMHLFSMYYLLYTIGVMIGNFAGGILPQTFTSSLKIDPADPTGYQLSLYASLTAVLISLLPLIFIKNKKPALPGKSDLFSTLSSTLRSKTIQKLVLVNGLIGMGWGLALPYFNVYFDIVLGASSRQIGFIFSLSQVVMMFTLLFVPILTEWLGKVKIVALVQLSSIPFLLLFTSTSLLTIAAFGYIMRSAIMNMSNPILSSFNMEVVSEDQRATVNSLIWMSCYTCVGLSTYAGGLMMAHNYYSLPFLLTCILYVVATVLYYLFFEKMEKEQRNLEVV</sequence>
<dbReference type="Proteomes" id="UP000033096">
    <property type="component" value="Chromosome"/>
</dbReference>
<evidence type="ECO:0000313" key="4">
    <source>
        <dbReference type="Proteomes" id="UP000033096"/>
    </source>
</evidence>
<dbReference type="EMBL" id="CP009520">
    <property type="protein sequence ID" value="AKB44413.1"/>
    <property type="molecule type" value="Genomic_DNA"/>
</dbReference>
<feature type="transmembrane region" description="Helical" evidence="1">
    <location>
        <begin position="54"/>
        <end position="79"/>
    </location>
</feature>
<dbReference type="InterPro" id="IPR020846">
    <property type="entry name" value="MFS_dom"/>
</dbReference>
<keyword evidence="4" id="KW-1185">Reference proteome</keyword>
<feature type="transmembrane region" description="Helical" evidence="1">
    <location>
        <begin position="415"/>
        <end position="437"/>
    </location>
</feature>
<feature type="transmembrane region" description="Helical" evidence="1">
    <location>
        <begin position="178"/>
        <end position="199"/>
    </location>
</feature>